<feature type="region of interest" description="Disordered" evidence="1">
    <location>
        <begin position="1"/>
        <end position="22"/>
    </location>
</feature>
<reference evidence="2" key="1">
    <citation type="submission" date="2018-05" db="EMBL/GenBank/DDBJ databases">
        <authorList>
            <person name="Lanie J.A."/>
            <person name="Ng W.-L."/>
            <person name="Kazmierczak K.M."/>
            <person name="Andrzejewski T.M."/>
            <person name="Davidsen T.M."/>
            <person name="Wayne K.J."/>
            <person name="Tettelin H."/>
            <person name="Glass J.I."/>
            <person name="Rusch D."/>
            <person name="Podicherti R."/>
            <person name="Tsui H.-C.T."/>
            <person name="Winkler M.E."/>
        </authorList>
    </citation>
    <scope>NUCLEOTIDE SEQUENCE</scope>
</reference>
<feature type="non-terminal residue" evidence="2">
    <location>
        <position position="1"/>
    </location>
</feature>
<proteinExistence type="predicted"/>
<dbReference type="EMBL" id="UINC01132230">
    <property type="protein sequence ID" value="SVD14413.1"/>
    <property type="molecule type" value="Genomic_DNA"/>
</dbReference>
<sequence>CDSLGRLDDPNYSGSYVPSGNTKNDHIRLDIHGFSNSDANITTTPLSIY</sequence>
<protein>
    <submittedName>
        <fullName evidence="2">Uncharacterized protein</fullName>
    </submittedName>
</protein>
<name>A0A382SXF3_9ZZZZ</name>
<dbReference type="AlphaFoldDB" id="A0A382SXF3"/>
<gene>
    <name evidence="2" type="ORF">METZ01_LOCUS367267</name>
</gene>
<evidence type="ECO:0000256" key="1">
    <source>
        <dbReference type="SAM" id="MobiDB-lite"/>
    </source>
</evidence>
<organism evidence="2">
    <name type="scientific">marine metagenome</name>
    <dbReference type="NCBI Taxonomy" id="408172"/>
    <lineage>
        <taxon>unclassified sequences</taxon>
        <taxon>metagenomes</taxon>
        <taxon>ecological metagenomes</taxon>
    </lineage>
</organism>
<feature type="compositionally biased region" description="Polar residues" evidence="1">
    <location>
        <begin position="12"/>
        <end position="22"/>
    </location>
</feature>
<accession>A0A382SXF3</accession>
<evidence type="ECO:0000313" key="2">
    <source>
        <dbReference type="EMBL" id="SVD14413.1"/>
    </source>
</evidence>